<protein>
    <recommendedName>
        <fullName evidence="8">Hydroxyproline O-arabinosyltransferase-like domain-containing protein</fullName>
    </recommendedName>
</protein>
<accession>E1ZQ90</accession>
<organism evidence="10">
    <name type="scientific">Chlorella variabilis</name>
    <name type="common">Green alga</name>
    <dbReference type="NCBI Taxonomy" id="554065"/>
    <lineage>
        <taxon>Eukaryota</taxon>
        <taxon>Viridiplantae</taxon>
        <taxon>Chlorophyta</taxon>
        <taxon>core chlorophytes</taxon>
        <taxon>Trebouxiophyceae</taxon>
        <taxon>Chlorellales</taxon>
        <taxon>Chlorellaceae</taxon>
        <taxon>Chlorella clade</taxon>
        <taxon>Chlorella</taxon>
    </lineage>
</organism>
<keyword evidence="5" id="KW-1133">Transmembrane helix</keyword>
<dbReference type="STRING" id="554065.E1ZQ90"/>
<dbReference type="AlphaFoldDB" id="E1ZQ90"/>
<evidence type="ECO:0000313" key="9">
    <source>
        <dbReference type="EMBL" id="EFN51892.1"/>
    </source>
</evidence>
<dbReference type="eggNOG" id="ENOG502QQG8">
    <property type="taxonomic scope" value="Eukaryota"/>
</dbReference>
<evidence type="ECO:0000256" key="6">
    <source>
        <dbReference type="ARBA" id="ARBA00023136"/>
    </source>
</evidence>
<sequence length="588" mass="64523">MVSEGIVYSMRKAGMPGPVTRLVSCTPEDWERLPQADRELEFEGVATHMAPSYSVHPRTGDVYPGINKPVAVIDWLAHTDVREDYVLVIDADMIMRRPVLPQASGRWVVWVLAGRGCACGPALAQELGAAPGTAVSGFFGYMVGVENELALRHVPEVEPRQDSLAGPVGRRGDQVGGFTLMEREDLRRVGPLWLQLSEDVRFDPKAWNLTGDHYAREGERPWIAEMYGYSFGCSRAGVWHRVHTTAMLYPGYEVGLEHFQEPVRVLHYGILWEVGAGSGYSFDKHWHYDFQALACPPWNLSSSPHSAKRGLFAHPPRPSSLATTGASFLRDLLAIEVISTLNEAFCDRHRKVCPPSEELERECGTAEEIAREVAAAHASLEIPPELVQQAEEAAEEQQAQAAEAAEEAPGPYPYHERDIVAEGIAQHPERRAERAAAAADAEDPAWDSEAAAEAYHAEAGAEDWDEAAAAEADHGEAGADDWEHSEAAGQAYHGEAGAEDWEDSEAAPPAYYEEAEADDWEDFQAEADHEQAAEEWEEGEPQDGSEWETAEERSVEGLAEEDSQQATQYTAADEAGTGSDACEPHTEL</sequence>
<dbReference type="PANTHER" id="PTHR31485">
    <property type="entry name" value="PEPTIDYL SERINE ALPHA-GALACTOSYLTRANSFERASE"/>
    <property type="match status" value="1"/>
</dbReference>
<evidence type="ECO:0000259" key="8">
    <source>
        <dbReference type="Pfam" id="PF23452"/>
    </source>
</evidence>
<evidence type="ECO:0000256" key="2">
    <source>
        <dbReference type="ARBA" id="ARBA00022676"/>
    </source>
</evidence>
<feature type="region of interest" description="Disordered" evidence="7">
    <location>
        <begin position="428"/>
        <end position="588"/>
    </location>
</feature>
<dbReference type="Pfam" id="PF23452">
    <property type="entry name" value="HPAT"/>
    <property type="match status" value="1"/>
</dbReference>
<feature type="domain" description="Hydroxyproline O-arabinosyltransferase-like" evidence="8">
    <location>
        <begin position="179"/>
        <end position="308"/>
    </location>
</feature>
<dbReference type="GO" id="GO:0016757">
    <property type="term" value="F:glycosyltransferase activity"/>
    <property type="evidence" value="ECO:0007669"/>
    <property type="project" value="UniProtKB-KW"/>
</dbReference>
<dbReference type="PANTHER" id="PTHR31485:SF7">
    <property type="entry name" value="PEPTIDYL SERINE ALPHA-GALACTOSYLTRANSFERASE"/>
    <property type="match status" value="1"/>
</dbReference>
<evidence type="ECO:0000256" key="5">
    <source>
        <dbReference type="ARBA" id="ARBA00022989"/>
    </source>
</evidence>
<name>E1ZQ90_CHLVA</name>
<evidence type="ECO:0000256" key="4">
    <source>
        <dbReference type="ARBA" id="ARBA00022692"/>
    </source>
</evidence>
<dbReference type="EMBL" id="GL433859">
    <property type="protein sequence ID" value="EFN51892.1"/>
    <property type="molecule type" value="Genomic_DNA"/>
</dbReference>
<dbReference type="GO" id="GO:0016020">
    <property type="term" value="C:membrane"/>
    <property type="evidence" value="ECO:0007669"/>
    <property type="project" value="UniProtKB-SubCell"/>
</dbReference>
<dbReference type="GeneID" id="17351327"/>
<dbReference type="KEGG" id="cvr:CHLNCDRAFT_139484"/>
<comment type="subcellular location">
    <subcellularLocation>
        <location evidence="1">Membrane</location>
        <topology evidence="1">Single-pass membrane protein</topology>
    </subcellularLocation>
</comment>
<evidence type="ECO:0000256" key="7">
    <source>
        <dbReference type="SAM" id="MobiDB-lite"/>
    </source>
</evidence>
<evidence type="ECO:0000313" key="10">
    <source>
        <dbReference type="Proteomes" id="UP000008141"/>
    </source>
</evidence>
<keyword evidence="3" id="KW-0808">Transferase</keyword>
<proteinExistence type="predicted"/>
<keyword evidence="2" id="KW-0328">Glycosyltransferase</keyword>
<dbReference type="Proteomes" id="UP000008141">
    <property type="component" value="Unassembled WGS sequence"/>
</dbReference>
<evidence type="ECO:0000256" key="3">
    <source>
        <dbReference type="ARBA" id="ARBA00022679"/>
    </source>
</evidence>
<keyword evidence="4" id="KW-0812">Transmembrane</keyword>
<dbReference type="RefSeq" id="XP_005843994.1">
    <property type="nucleotide sequence ID" value="XM_005843932.1"/>
</dbReference>
<feature type="compositionally biased region" description="Acidic residues" evidence="7">
    <location>
        <begin position="533"/>
        <end position="549"/>
    </location>
</feature>
<gene>
    <name evidence="9" type="ORF">CHLNCDRAFT_139484</name>
</gene>
<dbReference type="InterPro" id="IPR056508">
    <property type="entry name" value="HPAT-like"/>
</dbReference>
<feature type="compositionally biased region" description="Low complexity" evidence="7">
    <location>
        <begin position="447"/>
        <end position="458"/>
    </location>
</feature>
<dbReference type="OrthoDB" id="2015991at2759"/>
<feature type="compositionally biased region" description="Basic and acidic residues" evidence="7">
    <location>
        <begin position="471"/>
        <end position="486"/>
    </location>
</feature>
<dbReference type="InParanoid" id="E1ZQ90"/>
<evidence type="ECO:0000256" key="1">
    <source>
        <dbReference type="ARBA" id="ARBA00004167"/>
    </source>
</evidence>
<feature type="region of interest" description="Disordered" evidence="7">
    <location>
        <begin position="395"/>
        <end position="414"/>
    </location>
</feature>
<dbReference type="InterPro" id="IPR044845">
    <property type="entry name" value="HPAT/SRGT1-like"/>
</dbReference>
<feature type="compositionally biased region" description="Acidic residues" evidence="7">
    <location>
        <begin position="513"/>
        <end position="525"/>
    </location>
</feature>
<keyword evidence="10" id="KW-1185">Reference proteome</keyword>
<keyword evidence="6" id="KW-0472">Membrane</keyword>
<reference evidence="9 10" key="1">
    <citation type="journal article" date="2010" name="Plant Cell">
        <title>The Chlorella variabilis NC64A genome reveals adaptation to photosymbiosis, coevolution with viruses, and cryptic sex.</title>
        <authorList>
            <person name="Blanc G."/>
            <person name="Duncan G."/>
            <person name="Agarkova I."/>
            <person name="Borodovsky M."/>
            <person name="Gurnon J."/>
            <person name="Kuo A."/>
            <person name="Lindquist E."/>
            <person name="Lucas S."/>
            <person name="Pangilinan J."/>
            <person name="Polle J."/>
            <person name="Salamov A."/>
            <person name="Terry A."/>
            <person name="Yamada T."/>
            <person name="Dunigan D.D."/>
            <person name="Grigoriev I.V."/>
            <person name="Claverie J.M."/>
            <person name="Van Etten J.L."/>
        </authorList>
    </citation>
    <scope>NUCLEOTIDE SEQUENCE [LARGE SCALE GENOMIC DNA]</scope>
    <source>
        <strain evidence="9 10">NC64A</strain>
    </source>
</reference>